<evidence type="ECO:0000256" key="8">
    <source>
        <dbReference type="ARBA" id="ARBA00022786"/>
    </source>
</evidence>
<proteinExistence type="inferred from homology"/>
<dbReference type="PANTHER" id="PTHR10315:SF83">
    <property type="entry name" value="RING-TYPE E3 UBIQUITIN TRANSFERASE"/>
    <property type="match status" value="1"/>
</dbReference>
<keyword evidence="7 10" id="KW-0863">Zinc-finger</keyword>
<name>A0ABP0VTU8_9BRYO</name>
<dbReference type="EC" id="2.3.2.27" evidence="4"/>
<evidence type="ECO:0000256" key="3">
    <source>
        <dbReference type="ARBA" id="ARBA00009119"/>
    </source>
</evidence>
<keyword evidence="8" id="KW-0833">Ubl conjugation pathway</keyword>
<keyword evidence="5" id="KW-0808">Transferase</keyword>
<evidence type="ECO:0000256" key="2">
    <source>
        <dbReference type="ARBA" id="ARBA00004906"/>
    </source>
</evidence>
<keyword evidence="9" id="KW-0862">Zinc</keyword>
<organism evidence="12 13">
    <name type="scientific">Sphagnum jensenii</name>
    <dbReference type="NCBI Taxonomy" id="128206"/>
    <lineage>
        <taxon>Eukaryota</taxon>
        <taxon>Viridiplantae</taxon>
        <taxon>Streptophyta</taxon>
        <taxon>Embryophyta</taxon>
        <taxon>Bryophyta</taxon>
        <taxon>Sphagnophytina</taxon>
        <taxon>Sphagnopsida</taxon>
        <taxon>Sphagnales</taxon>
        <taxon>Sphagnaceae</taxon>
        <taxon>Sphagnum</taxon>
    </lineage>
</organism>
<gene>
    <name evidence="12" type="ORF">CSSPJE1EN1_LOCUS3381</name>
</gene>
<evidence type="ECO:0000256" key="7">
    <source>
        <dbReference type="ARBA" id="ARBA00022771"/>
    </source>
</evidence>
<comment type="pathway">
    <text evidence="2">Protein modification; protein ubiquitination.</text>
</comment>
<evidence type="ECO:0000256" key="4">
    <source>
        <dbReference type="ARBA" id="ARBA00012483"/>
    </source>
</evidence>
<dbReference type="InterPro" id="IPR052088">
    <property type="entry name" value="E3_ubiquitin-ligase_SINA"/>
</dbReference>
<dbReference type="EMBL" id="OZ020106">
    <property type="protein sequence ID" value="CAK9257903.1"/>
    <property type="molecule type" value="Genomic_DNA"/>
</dbReference>
<reference evidence="12" key="1">
    <citation type="submission" date="2024-02" db="EMBL/GenBank/DDBJ databases">
        <authorList>
            <consortium name="ELIXIR-Norway"/>
            <consortium name="Elixir Norway"/>
        </authorList>
    </citation>
    <scope>NUCLEOTIDE SEQUENCE</scope>
</reference>
<keyword evidence="6" id="KW-0479">Metal-binding</keyword>
<dbReference type="PANTHER" id="PTHR10315">
    <property type="entry name" value="E3 UBIQUITIN PROTEIN LIGASE SIAH"/>
    <property type="match status" value="1"/>
</dbReference>
<accession>A0ABP0VTU8</accession>
<evidence type="ECO:0000256" key="1">
    <source>
        <dbReference type="ARBA" id="ARBA00000900"/>
    </source>
</evidence>
<dbReference type="InterPro" id="IPR013010">
    <property type="entry name" value="Znf_SIAH"/>
</dbReference>
<evidence type="ECO:0000259" key="11">
    <source>
        <dbReference type="PROSITE" id="PS51081"/>
    </source>
</evidence>
<dbReference type="Proteomes" id="UP001497444">
    <property type="component" value="Chromosome 11"/>
</dbReference>
<evidence type="ECO:0000313" key="13">
    <source>
        <dbReference type="Proteomes" id="UP001497444"/>
    </source>
</evidence>
<protein>
    <recommendedName>
        <fullName evidence="4">RING-type E3 ubiquitin transferase</fullName>
        <ecNumber evidence="4">2.3.2.27</ecNumber>
    </recommendedName>
</protein>
<dbReference type="Gene3D" id="3.30.40.10">
    <property type="entry name" value="Zinc/RING finger domain, C3HC4 (zinc finger)"/>
    <property type="match status" value="1"/>
</dbReference>
<keyword evidence="13" id="KW-1185">Reference proteome</keyword>
<evidence type="ECO:0000256" key="5">
    <source>
        <dbReference type="ARBA" id="ARBA00022679"/>
    </source>
</evidence>
<evidence type="ECO:0000256" key="6">
    <source>
        <dbReference type="ARBA" id="ARBA00022723"/>
    </source>
</evidence>
<sequence length="259" mass="29201">MLSTTSLEDLLPTCEIEHEQNWHTCYTFNLDTLECNICMDYLVAPIYQCENGHTAYSRCCFKLTPLRICPTCQLMTGVIHNLQLEKLNETLHVACKYAEFGCRKWPRLTAEIAHEISCGYKSFKCPASVGCISMCSVSGISHHFQVKHAVKMVEVPSNKWVEIVLELTVNSADLLLKTENMLFLFHHEKQLYGHVIYILSFAEASQENAYRYHVEVHLGETVFSMTTIAKSARQPGKDQVASSLIIPDALLAGKIGIPI</sequence>
<dbReference type="Pfam" id="PF21362">
    <property type="entry name" value="Sina_RING"/>
    <property type="match status" value="1"/>
</dbReference>
<evidence type="ECO:0000256" key="9">
    <source>
        <dbReference type="ARBA" id="ARBA00022833"/>
    </source>
</evidence>
<dbReference type="Pfam" id="PF21361">
    <property type="entry name" value="Sina_ZnF"/>
    <property type="match status" value="1"/>
</dbReference>
<dbReference type="SUPFAM" id="SSF49599">
    <property type="entry name" value="TRAF domain-like"/>
    <property type="match status" value="1"/>
</dbReference>
<dbReference type="InterPro" id="IPR013083">
    <property type="entry name" value="Znf_RING/FYVE/PHD"/>
</dbReference>
<feature type="domain" description="SIAH-type" evidence="11">
    <location>
        <begin position="90"/>
        <end position="149"/>
    </location>
</feature>
<evidence type="ECO:0000256" key="10">
    <source>
        <dbReference type="PROSITE-ProRule" id="PRU00455"/>
    </source>
</evidence>
<dbReference type="SUPFAM" id="SSF57850">
    <property type="entry name" value="RING/U-box"/>
    <property type="match status" value="1"/>
</dbReference>
<comment type="catalytic activity">
    <reaction evidence="1">
        <text>S-ubiquitinyl-[E2 ubiquitin-conjugating enzyme]-L-cysteine + [acceptor protein]-L-lysine = [E2 ubiquitin-conjugating enzyme]-L-cysteine + N(6)-ubiquitinyl-[acceptor protein]-L-lysine.</text>
        <dbReference type="EC" id="2.3.2.27"/>
    </reaction>
</comment>
<evidence type="ECO:0000313" key="12">
    <source>
        <dbReference type="EMBL" id="CAK9257903.1"/>
    </source>
</evidence>
<comment type="similarity">
    <text evidence="3">Belongs to the SINA (Seven in absentia) family.</text>
</comment>
<dbReference type="InterPro" id="IPR049548">
    <property type="entry name" value="Sina-like_RING"/>
</dbReference>
<dbReference type="PROSITE" id="PS51081">
    <property type="entry name" value="ZF_SIAH"/>
    <property type="match status" value="1"/>
</dbReference>